<evidence type="ECO:0000256" key="4">
    <source>
        <dbReference type="ARBA" id="ARBA00022825"/>
    </source>
</evidence>
<comment type="similarity">
    <text evidence="1 5">Belongs to the peptidase S8 family.</text>
</comment>
<feature type="active site" description="Charge relay system" evidence="5">
    <location>
        <position position="301"/>
    </location>
</feature>
<dbReference type="GO" id="GO:0006508">
    <property type="term" value="P:proteolysis"/>
    <property type="evidence" value="ECO:0007669"/>
    <property type="project" value="UniProtKB-KW"/>
</dbReference>
<dbReference type="PROSITE" id="PS00138">
    <property type="entry name" value="SUBTILASE_SER"/>
    <property type="match status" value="1"/>
</dbReference>
<dbReference type="AlphaFoldDB" id="A0AAV9V7T1"/>
<keyword evidence="4 5" id="KW-0720">Serine protease</keyword>
<dbReference type="GO" id="GO:0004252">
    <property type="term" value="F:serine-type endopeptidase activity"/>
    <property type="evidence" value="ECO:0007669"/>
    <property type="project" value="UniProtKB-UniRule"/>
</dbReference>
<dbReference type="InterPro" id="IPR036852">
    <property type="entry name" value="Peptidase_S8/S53_dom_sf"/>
</dbReference>
<dbReference type="PANTHER" id="PTHR43806">
    <property type="entry name" value="PEPTIDASE S8"/>
    <property type="match status" value="1"/>
</dbReference>
<proteinExistence type="inferred from homology"/>
<evidence type="ECO:0000256" key="1">
    <source>
        <dbReference type="ARBA" id="ARBA00011073"/>
    </source>
</evidence>
<evidence type="ECO:0000313" key="9">
    <source>
        <dbReference type="Proteomes" id="UP001373714"/>
    </source>
</evidence>
<dbReference type="EMBL" id="JAVHNS010000004">
    <property type="protein sequence ID" value="KAK6357848.1"/>
    <property type="molecule type" value="Genomic_DNA"/>
</dbReference>
<dbReference type="Gene3D" id="3.40.50.200">
    <property type="entry name" value="Peptidase S8/S53 domain"/>
    <property type="match status" value="1"/>
</dbReference>
<accession>A0AAV9V7T1</accession>
<sequence length="358" mass="38771">MKSSILKAATILAAIVSASPLQLPQRQTGTTKIIEQTDAPWNLERISRVAPIEQGGRKSTDLTYKYRYDERDIATGVDVYVHDTGIDPLNPDFNSRAQIIFTENPYDIWDRDGHGTHVAGTIGSTHYGVAKNVSIWAIKTMSIPMQDPLGPDMTKMSPLDIIQDRINGIKAAIRQHNLHKKNKRDFKGSVMNMSWGFPKDFMDKAPGGHELLKKALKDAFAAGIHLTVASTNSGDDACASFPSGYAKEIPALIVVGNTDITDTRAKSSDWGTCIDLYAPGSDIKSTSLRENGWVSVQTGTSMATPLVAGVVATQLAKLSQLRDDPIAMKKKILQMALKGVVKDARGGGNLLLNTGIAI</sequence>
<protein>
    <recommendedName>
        <fullName evidence="7">Peptidase S8/S53 domain-containing protein</fullName>
    </recommendedName>
</protein>
<gene>
    <name evidence="8" type="ORF">TWF730_007205</name>
</gene>
<dbReference type="InterPro" id="IPR023828">
    <property type="entry name" value="Peptidase_S8_Ser-AS"/>
</dbReference>
<feature type="active site" description="Charge relay system" evidence="5">
    <location>
        <position position="114"/>
    </location>
</feature>
<feature type="domain" description="Peptidase S8/S53" evidence="7">
    <location>
        <begin position="76"/>
        <end position="336"/>
    </location>
</feature>
<dbReference type="InterPro" id="IPR022398">
    <property type="entry name" value="Peptidase_S8_His-AS"/>
</dbReference>
<organism evidence="8 9">
    <name type="scientific">Orbilia blumenaviensis</name>
    <dbReference type="NCBI Taxonomy" id="1796055"/>
    <lineage>
        <taxon>Eukaryota</taxon>
        <taxon>Fungi</taxon>
        <taxon>Dikarya</taxon>
        <taxon>Ascomycota</taxon>
        <taxon>Pezizomycotina</taxon>
        <taxon>Orbiliomycetes</taxon>
        <taxon>Orbiliales</taxon>
        <taxon>Orbiliaceae</taxon>
        <taxon>Orbilia</taxon>
    </lineage>
</organism>
<keyword evidence="9" id="KW-1185">Reference proteome</keyword>
<dbReference type="InterPro" id="IPR000209">
    <property type="entry name" value="Peptidase_S8/S53_dom"/>
</dbReference>
<evidence type="ECO:0000256" key="3">
    <source>
        <dbReference type="ARBA" id="ARBA00022801"/>
    </source>
</evidence>
<keyword evidence="6" id="KW-0732">Signal</keyword>
<dbReference type="PROSITE" id="PS00137">
    <property type="entry name" value="SUBTILASE_HIS"/>
    <property type="match status" value="1"/>
</dbReference>
<feature type="signal peptide" evidence="6">
    <location>
        <begin position="1"/>
        <end position="18"/>
    </location>
</feature>
<keyword evidence="2 5" id="KW-0645">Protease</keyword>
<reference evidence="8 9" key="1">
    <citation type="submission" date="2019-10" db="EMBL/GenBank/DDBJ databases">
        <authorList>
            <person name="Palmer J.M."/>
        </authorList>
    </citation>
    <scope>NUCLEOTIDE SEQUENCE [LARGE SCALE GENOMIC DNA]</scope>
    <source>
        <strain evidence="8 9">TWF730</strain>
    </source>
</reference>
<dbReference type="Pfam" id="PF00082">
    <property type="entry name" value="Peptidase_S8"/>
    <property type="match status" value="1"/>
</dbReference>
<evidence type="ECO:0000256" key="6">
    <source>
        <dbReference type="SAM" id="SignalP"/>
    </source>
</evidence>
<dbReference type="PANTHER" id="PTHR43806:SF13">
    <property type="entry name" value="SUBTILASE-TYPE PROTEINASE RRT12"/>
    <property type="match status" value="1"/>
</dbReference>
<dbReference type="InterPro" id="IPR034193">
    <property type="entry name" value="PCSK9_ProteinaseK-like"/>
</dbReference>
<evidence type="ECO:0000256" key="2">
    <source>
        <dbReference type="ARBA" id="ARBA00022670"/>
    </source>
</evidence>
<dbReference type="InterPro" id="IPR015500">
    <property type="entry name" value="Peptidase_S8_subtilisin-rel"/>
</dbReference>
<feature type="active site" description="Charge relay system" evidence="5">
    <location>
        <position position="83"/>
    </location>
</feature>
<dbReference type="PRINTS" id="PR00723">
    <property type="entry name" value="SUBTILISIN"/>
</dbReference>
<evidence type="ECO:0000256" key="5">
    <source>
        <dbReference type="PROSITE-ProRule" id="PRU01240"/>
    </source>
</evidence>
<keyword evidence="3 5" id="KW-0378">Hydrolase</keyword>
<dbReference type="PROSITE" id="PS51892">
    <property type="entry name" value="SUBTILASE"/>
    <property type="match status" value="1"/>
</dbReference>
<comment type="caution">
    <text evidence="8">The sequence shown here is derived from an EMBL/GenBank/DDBJ whole genome shotgun (WGS) entry which is preliminary data.</text>
</comment>
<dbReference type="InterPro" id="IPR050131">
    <property type="entry name" value="Peptidase_S8_subtilisin-like"/>
</dbReference>
<dbReference type="CDD" id="cd04077">
    <property type="entry name" value="Peptidases_S8_PCSK9_ProteinaseK_like"/>
    <property type="match status" value="1"/>
</dbReference>
<dbReference type="SUPFAM" id="SSF52743">
    <property type="entry name" value="Subtilisin-like"/>
    <property type="match status" value="1"/>
</dbReference>
<feature type="chain" id="PRO_5043451905" description="Peptidase S8/S53 domain-containing protein" evidence="6">
    <location>
        <begin position="19"/>
        <end position="358"/>
    </location>
</feature>
<dbReference type="Proteomes" id="UP001373714">
    <property type="component" value="Unassembled WGS sequence"/>
</dbReference>
<evidence type="ECO:0000313" key="8">
    <source>
        <dbReference type="EMBL" id="KAK6357848.1"/>
    </source>
</evidence>
<name>A0AAV9V7T1_9PEZI</name>
<evidence type="ECO:0000259" key="7">
    <source>
        <dbReference type="Pfam" id="PF00082"/>
    </source>
</evidence>